<organism evidence="1 2">
    <name type="scientific">Halogranum amylolyticum</name>
    <dbReference type="NCBI Taxonomy" id="660520"/>
    <lineage>
        <taxon>Archaea</taxon>
        <taxon>Methanobacteriati</taxon>
        <taxon>Methanobacteriota</taxon>
        <taxon>Stenosarchaea group</taxon>
        <taxon>Halobacteria</taxon>
        <taxon>Halobacteriales</taxon>
        <taxon>Haloferacaceae</taxon>
    </lineage>
</organism>
<accession>A0A1H8WPX4</accession>
<keyword evidence="2" id="KW-1185">Reference proteome</keyword>
<proteinExistence type="predicted"/>
<gene>
    <name evidence="1" type="ORF">SAMN04487948_13619</name>
</gene>
<evidence type="ECO:0000313" key="1">
    <source>
        <dbReference type="EMBL" id="SEP29553.1"/>
    </source>
</evidence>
<dbReference type="EMBL" id="FODV01000036">
    <property type="protein sequence ID" value="SEP29553.1"/>
    <property type="molecule type" value="Genomic_DNA"/>
</dbReference>
<protein>
    <submittedName>
        <fullName evidence="1">Uncharacterized protein</fullName>
    </submittedName>
</protein>
<sequence>MFWRPIIFECYPTHGGAGILSLTENLGESPALQGGEDVNRIQLVQFGFLGSFPSTTHQR</sequence>
<dbReference type="AlphaFoldDB" id="A0A1H8WPX4"/>
<evidence type="ECO:0000313" key="2">
    <source>
        <dbReference type="Proteomes" id="UP000199126"/>
    </source>
</evidence>
<reference evidence="2" key="1">
    <citation type="submission" date="2016-10" db="EMBL/GenBank/DDBJ databases">
        <authorList>
            <person name="Varghese N."/>
            <person name="Submissions S."/>
        </authorList>
    </citation>
    <scope>NUCLEOTIDE SEQUENCE [LARGE SCALE GENOMIC DNA]</scope>
    <source>
        <strain evidence="2">CGMCC 1.10121</strain>
    </source>
</reference>
<name>A0A1H8WPX4_9EURY</name>
<dbReference type="Proteomes" id="UP000199126">
    <property type="component" value="Unassembled WGS sequence"/>
</dbReference>